<organism evidence="2 3">
    <name type="scientific">Streptacidiphilus cavernicola</name>
    <dbReference type="NCBI Taxonomy" id="3342716"/>
    <lineage>
        <taxon>Bacteria</taxon>
        <taxon>Bacillati</taxon>
        <taxon>Actinomycetota</taxon>
        <taxon>Actinomycetes</taxon>
        <taxon>Kitasatosporales</taxon>
        <taxon>Streptomycetaceae</taxon>
        <taxon>Streptacidiphilus</taxon>
    </lineage>
</organism>
<gene>
    <name evidence="2" type="ORF">ACEZDJ_27600</name>
</gene>
<dbReference type="Proteomes" id="UP001592528">
    <property type="component" value="Unassembled WGS sequence"/>
</dbReference>
<dbReference type="RefSeq" id="WP_030259445.1">
    <property type="nucleotide sequence ID" value="NZ_JBHEZZ010000018.1"/>
</dbReference>
<name>A0ABV6UUH8_9ACTN</name>
<accession>A0ABV6UUH8</accession>
<evidence type="ECO:0000313" key="2">
    <source>
        <dbReference type="EMBL" id="MFC1405052.1"/>
    </source>
</evidence>
<dbReference type="EMBL" id="JBHEZZ010000018">
    <property type="protein sequence ID" value="MFC1405052.1"/>
    <property type="molecule type" value="Genomic_DNA"/>
</dbReference>
<evidence type="ECO:0000256" key="1">
    <source>
        <dbReference type="SAM" id="MobiDB-lite"/>
    </source>
</evidence>
<sequence length="981" mass="101024">MTGNSGAFTDPAADLGTGWKSSTDELLTGLGDSQGFHILEAMESKAFAWSTLATLTVPGVDAASWTGYTCPTGDGRYVAAVYAPSTAANSPAQRAAGAFAAVVNVATGKVTQVASGMALDYFTPSCGTGDQVVFTRNTVDESQTQVMVADASTGRLVSSSLVKAQFTTPVPTAADVYGVAHGDLVRMNANGTLSTLARPQGQPYALAADSAHGLQLLSVDGSRSVLQRWNGSGLVALGTAQSTNVGLFSGLGGHNTLVGDATSLNVKAAPGLRSVPAAEQPDAVSFQGDAVAESITSADSTSAPSGSGWDQPTTEAAVRSARTGTVSHAEFQASGPVTQTFGQSSTSGTASGTASGTTAVKSSSTVSTSGTTESVTSAAVTALAATTCDSGVSSGYDASYPVALVTPPSCDTVPTCLVARNSATKQVLQPSENMVEWAVDQAVHADLTITRPANYDSNGESSYSPESMFPAAALTGGGTIPAQVMLAILAQESNLKQASWHAVPGDAGNPLVSDYYGNGDSISSLPNYTGTDCGYGIAQVTDGMSSSSGSPMTEAQASAVATDYAANIAAGVQILGQTWNELQGLSTPMTVNDGSAQYIENWYYAIWGYNSGVYTDPTQNDGHVGLGWANNPANPAYDAAREPFMRYDTGDAAHPGDWPYQERVLGWAENPQVTYGSATSYTDATYATSECTVLASSTDTACFLNLPTNYRLFCSTAVNDCDPSTTSGSPCPATDSTCWWNQPVSWISGDESTQAATEHLAYPLGSAEPAINSQYAAPDCSFPSGSTGTFVIGTEEDSSKNVFGCPGGESSGKFSLRLGDSFAGKEITESGLTLENPLTAQIDLHQLGAGWMGHIYFTHTYPLNDYAHKVTAQWAPDPSAIPAAGEQFDIHIHLPSHGNTASSVYYLLKEGVSSTGAEPSVGCTKSQVNSGQDEWVDLGTAYLWPGARLLLSNLVSGATGTSDIAFDAVAFSPATSGSWCP</sequence>
<comment type="caution">
    <text evidence="2">The sequence shown here is derived from an EMBL/GenBank/DDBJ whole genome shotgun (WGS) entry which is preliminary data.</text>
</comment>
<feature type="region of interest" description="Disordered" evidence="1">
    <location>
        <begin position="295"/>
        <end position="373"/>
    </location>
</feature>
<keyword evidence="3" id="KW-1185">Reference proteome</keyword>
<reference evidence="2 3" key="1">
    <citation type="submission" date="2024-09" db="EMBL/GenBank/DDBJ databases">
        <authorList>
            <person name="Lee S.D."/>
        </authorList>
    </citation>
    <scope>NUCLEOTIDE SEQUENCE [LARGE SCALE GENOMIC DNA]</scope>
    <source>
        <strain evidence="2 3">N1-5</strain>
    </source>
</reference>
<proteinExistence type="predicted"/>
<evidence type="ECO:0000313" key="3">
    <source>
        <dbReference type="Proteomes" id="UP001592528"/>
    </source>
</evidence>
<feature type="compositionally biased region" description="Low complexity" evidence="1">
    <location>
        <begin position="344"/>
        <end position="373"/>
    </location>
</feature>
<protein>
    <submittedName>
        <fullName evidence="2">Transglycosylase SLT domain-containing protein</fullName>
    </submittedName>
</protein>
<feature type="compositionally biased region" description="Polar residues" evidence="1">
    <location>
        <begin position="295"/>
        <end position="314"/>
    </location>
</feature>